<organism evidence="2 3">
    <name type="scientific">Luteimonas lutimaris</name>
    <dbReference type="NCBI Taxonomy" id="698645"/>
    <lineage>
        <taxon>Bacteria</taxon>
        <taxon>Pseudomonadati</taxon>
        <taxon>Pseudomonadota</taxon>
        <taxon>Gammaproteobacteria</taxon>
        <taxon>Lysobacterales</taxon>
        <taxon>Lysobacteraceae</taxon>
        <taxon>Luteimonas</taxon>
    </lineage>
</organism>
<dbReference type="RefSeq" id="WP_344759495.1">
    <property type="nucleotide sequence ID" value="NZ_BAAAZU010000006.1"/>
</dbReference>
<evidence type="ECO:0000256" key="1">
    <source>
        <dbReference type="SAM" id="SignalP"/>
    </source>
</evidence>
<keyword evidence="1" id="KW-0732">Signal</keyword>
<keyword evidence="3" id="KW-1185">Reference proteome</keyword>
<name>A0ABP7MI19_9GAMM</name>
<evidence type="ECO:0008006" key="4">
    <source>
        <dbReference type="Google" id="ProtNLM"/>
    </source>
</evidence>
<reference evidence="3" key="1">
    <citation type="journal article" date="2019" name="Int. J. Syst. Evol. Microbiol.">
        <title>The Global Catalogue of Microorganisms (GCM) 10K type strain sequencing project: providing services to taxonomists for standard genome sequencing and annotation.</title>
        <authorList>
            <consortium name="The Broad Institute Genomics Platform"/>
            <consortium name="The Broad Institute Genome Sequencing Center for Infectious Disease"/>
            <person name="Wu L."/>
            <person name="Ma J."/>
        </authorList>
    </citation>
    <scope>NUCLEOTIDE SEQUENCE [LARGE SCALE GENOMIC DNA]</scope>
    <source>
        <strain evidence="3">JCM 16916</strain>
    </source>
</reference>
<proteinExistence type="predicted"/>
<dbReference type="EMBL" id="BAAAZU010000006">
    <property type="protein sequence ID" value="GAA3923375.1"/>
    <property type="molecule type" value="Genomic_DNA"/>
</dbReference>
<accession>A0ABP7MI19</accession>
<comment type="caution">
    <text evidence="2">The sequence shown here is derived from an EMBL/GenBank/DDBJ whole genome shotgun (WGS) entry which is preliminary data.</text>
</comment>
<feature type="chain" id="PRO_5046457405" description="DUF3857 domain-containing protein" evidence="1">
    <location>
        <begin position="28"/>
        <end position="164"/>
    </location>
</feature>
<sequence>MLRIRTLSPLLQVALLLVASVIGPARAQQSPQQTVIQVENVRTEYARVLRAQPVYQTLRATAMVEVCEDGVPAADGEEKSRLARVVGAVKDALTPGKDAEEDATTVQPREGCQLVPTEREFQRPIAYDVDYVHHGVKYRSRMPYDPGDRLRVRVSITPIVSGGP</sequence>
<evidence type="ECO:0000313" key="3">
    <source>
        <dbReference type="Proteomes" id="UP001501727"/>
    </source>
</evidence>
<protein>
    <recommendedName>
        <fullName evidence="4">DUF3857 domain-containing protein</fullName>
    </recommendedName>
</protein>
<gene>
    <name evidence="2" type="ORF">GCM10022229_16580</name>
</gene>
<dbReference type="Proteomes" id="UP001501727">
    <property type="component" value="Unassembled WGS sequence"/>
</dbReference>
<feature type="signal peptide" evidence="1">
    <location>
        <begin position="1"/>
        <end position="27"/>
    </location>
</feature>
<evidence type="ECO:0000313" key="2">
    <source>
        <dbReference type="EMBL" id="GAA3923375.1"/>
    </source>
</evidence>